<dbReference type="KEGG" id="proo:MJB10_08325"/>
<proteinExistence type="predicted"/>
<dbReference type="AlphaFoldDB" id="A0AA96RM49"/>
<keyword evidence="2" id="KW-1185">Reference proteome</keyword>
<sequence>MSWLVSLGRDSSGTITGRAVRMEIADNGQLKYYSGNNAMKAKTVSSTDYKLVKGSYYTLAGIIDYNTDQYTLSMSRPEQRQLDRCQ</sequence>
<gene>
    <name evidence="1" type="ORF">MJB10_08325</name>
</gene>
<protein>
    <submittedName>
        <fullName evidence="1">Uncharacterized protein</fullName>
    </submittedName>
</protein>
<dbReference type="EMBL" id="CP130319">
    <property type="protein sequence ID" value="WNR46084.1"/>
    <property type="molecule type" value="Genomic_DNA"/>
</dbReference>
<reference evidence="1" key="1">
    <citation type="submission" date="2022-02" db="EMBL/GenBank/DDBJ databases">
        <title>Paenibacillus sp. MBLB1832 Whole Genome Shotgun Sequencing.</title>
        <authorList>
            <person name="Hwang C.Y."/>
            <person name="Cho E.-S."/>
            <person name="Seo M.-J."/>
        </authorList>
    </citation>
    <scope>NUCLEOTIDE SEQUENCE</scope>
    <source>
        <strain evidence="1">MBLB1832</strain>
    </source>
</reference>
<organism evidence="1 2">
    <name type="scientific">Paenibacillus roseopurpureus</name>
    <dbReference type="NCBI Taxonomy" id="2918901"/>
    <lineage>
        <taxon>Bacteria</taxon>
        <taxon>Bacillati</taxon>
        <taxon>Bacillota</taxon>
        <taxon>Bacilli</taxon>
        <taxon>Bacillales</taxon>
        <taxon>Paenibacillaceae</taxon>
        <taxon>Paenibacillus</taxon>
    </lineage>
</organism>
<accession>A0AA96RM49</accession>
<name>A0AA96RM49_9BACL</name>
<dbReference type="Proteomes" id="UP001304650">
    <property type="component" value="Chromosome"/>
</dbReference>
<dbReference type="RefSeq" id="WP_314803397.1">
    <property type="nucleotide sequence ID" value="NZ_CP130319.1"/>
</dbReference>
<evidence type="ECO:0000313" key="1">
    <source>
        <dbReference type="EMBL" id="WNR46084.1"/>
    </source>
</evidence>
<evidence type="ECO:0000313" key="2">
    <source>
        <dbReference type="Proteomes" id="UP001304650"/>
    </source>
</evidence>